<keyword evidence="7 11" id="KW-0547">Nucleotide-binding</keyword>
<keyword evidence="14" id="KW-1185">Reference proteome</keyword>
<feature type="domain" description="Cytidyltransferase-like" evidence="12">
    <location>
        <begin position="8"/>
        <end position="181"/>
    </location>
</feature>
<evidence type="ECO:0000256" key="7">
    <source>
        <dbReference type="ARBA" id="ARBA00022741"/>
    </source>
</evidence>
<comment type="pathway">
    <text evidence="2 11">Cofactor biosynthesis; NAD(+) biosynthesis; deamido-NAD(+) from nicotinate D-ribonucleotide: step 1/1.</text>
</comment>
<dbReference type="InterPro" id="IPR005248">
    <property type="entry name" value="NadD/NMNAT"/>
</dbReference>
<dbReference type="PANTHER" id="PTHR39321:SF3">
    <property type="entry name" value="PHOSPHOPANTETHEINE ADENYLYLTRANSFERASE"/>
    <property type="match status" value="1"/>
</dbReference>
<dbReference type="EC" id="2.7.7.18" evidence="11"/>
<keyword evidence="4 11" id="KW-0662">Pyridine nucleotide biosynthesis</keyword>
<evidence type="ECO:0000256" key="6">
    <source>
        <dbReference type="ARBA" id="ARBA00022695"/>
    </source>
</evidence>
<dbReference type="Pfam" id="PF01467">
    <property type="entry name" value="CTP_transf_like"/>
    <property type="match status" value="1"/>
</dbReference>
<evidence type="ECO:0000256" key="10">
    <source>
        <dbReference type="ARBA" id="ARBA00048721"/>
    </source>
</evidence>
<evidence type="ECO:0000256" key="5">
    <source>
        <dbReference type="ARBA" id="ARBA00022679"/>
    </source>
</evidence>
<dbReference type="Proteomes" id="UP000664835">
    <property type="component" value="Unassembled WGS sequence"/>
</dbReference>
<comment type="caution">
    <text evidence="13">The sequence shown here is derived from an EMBL/GenBank/DDBJ whole genome shotgun (WGS) entry which is preliminary data.</text>
</comment>
<comment type="similarity">
    <text evidence="3 11">Belongs to the NadD family.</text>
</comment>
<dbReference type="Gene3D" id="3.40.50.620">
    <property type="entry name" value="HUPs"/>
    <property type="match status" value="1"/>
</dbReference>
<evidence type="ECO:0000256" key="9">
    <source>
        <dbReference type="ARBA" id="ARBA00023027"/>
    </source>
</evidence>
<keyword evidence="8 11" id="KW-0067">ATP-binding</keyword>
<dbReference type="NCBIfam" id="NF000840">
    <property type="entry name" value="PRK00071.1-3"/>
    <property type="match status" value="1"/>
</dbReference>
<organism evidence="13 14">
    <name type="scientific">Thiomicrorhabdus marina</name>
    <dbReference type="NCBI Taxonomy" id="2818442"/>
    <lineage>
        <taxon>Bacteria</taxon>
        <taxon>Pseudomonadati</taxon>
        <taxon>Pseudomonadota</taxon>
        <taxon>Gammaproteobacteria</taxon>
        <taxon>Thiotrichales</taxon>
        <taxon>Piscirickettsiaceae</taxon>
        <taxon>Thiomicrorhabdus</taxon>
    </lineage>
</organism>
<evidence type="ECO:0000256" key="11">
    <source>
        <dbReference type="HAMAP-Rule" id="MF_00244"/>
    </source>
</evidence>
<evidence type="ECO:0000313" key="13">
    <source>
        <dbReference type="EMBL" id="MBO1926971.1"/>
    </source>
</evidence>
<dbReference type="InterPro" id="IPR004821">
    <property type="entry name" value="Cyt_trans-like"/>
</dbReference>
<dbReference type="HAMAP" id="MF_00244">
    <property type="entry name" value="NaMN_adenylyltr"/>
    <property type="match status" value="1"/>
</dbReference>
<evidence type="ECO:0000259" key="12">
    <source>
        <dbReference type="Pfam" id="PF01467"/>
    </source>
</evidence>
<evidence type="ECO:0000256" key="4">
    <source>
        <dbReference type="ARBA" id="ARBA00022642"/>
    </source>
</evidence>
<keyword evidence="5 11" id="KW-0808">Transferase</keyword>
<gene>
    <name evidence="11 13" type="primary">nadD</name>
    <name evidence="13" type="ORF">J3998_05225</name>
</gene>
<proteinExistence type="inferred from homology"/>
<protein>
    <recommendedName>
        <fullName evidence="11">Probable nicotinate-nucleotide adenylyltransferase</fullName>
        <ecNumber evidence="11">2.7.7.18</ecNumber>
    </recommendedName>
    <alternativeName>
        <fullName evidence="11">Deamido-NAD(+) diphosphorylase</fullName>
    </alternativeName>
    <alternativeName>
        <fullName evidence="11">Deamido-NAD(+) pyrophosphorylase</fullName>
    </alternativeName>
    <alternativeName>
        <fullName evidence="11">Nicotinate mononucleotide adenylyltransferase</fullName>
        <shortName evidence="11">NaMN adenylyltransferase</shortName>
    </alternativeName>
</protein>
<evidence type="ECO:0000256" key="2">
    <source>
        <dbReference type="ARBA" id="ARBA00005019"/>
    </source>
</evidence>
<keyword evidence="9 11" id="KW-0520">NAD</keyword>
<dbReference type="NCBIfam" id="NF000839">
    <property type="entry name" value="PRK00071.1-1"/>
    <property type="match status" value="1"/>
</dbReference>
<accession>A0ABS3Q3X8</accession>
<reference evidence="13 14" key="1">
    <citation type="submission" date="2021-03" db="EMBL/GenBank/DDBJ databases">
        <title>Thiomicrorhabdus sp.nov.,novel sulfur-oxidizing bacteria isolated from coastal sediment.</title>
        <authorList>
            <person name="Liu X."/>
        </authorList>
    </citation>
    <scope>NUCLEOTIDE SEQUENCE [LARGE SCALE GENOMIC DNA]</scope>
    <source>
        <strain evidence="13 14">6S2-11</strain>
    </source>
</reference>
<dbReference type="PANTHER" id="PTHR39321">
    <property type="entry name" value="NICOTINATE-NUCLEOTIDE ADENYLYLTRANSFERASE-RELATED"/>
    <property type="match status" value="1"/>
</dbReference>
<comment type="function">
    <text evidence="1 11">Catalyzes the reversible adenylation of nicotinate mononucleotide (NaMN) to nicotinic acid adenine dinucleotide (NaAD).</text>
</comment>
<dbReference type="GO" id="GO:0004515">
    <property type="term" value="F:nicotinate-nucleotide adenylyltransferase activity"/>
    <property type="evidence" value="ECO:0007669"/>
    <property type="project" value="UniProtKB-EC"/>
</dbReference>
<dbReference type="InterPro" id="IPR014729">
    <property type="entry name" value="Rossmann-like_a/b/a_fold"/>
</dbReference>
<evidence type="ECO:0000313" key="14">
    <source>
        <dbReference type="Proteomes" id="UP000664835"/>
    </source>
</evidence>
<comment type="catalytic activity">
    <reaction evidence="10 11">
        <text>nicotinate beta-D-ribonucleotide + ATP + H(+) = deamido-NAD(+) + diphosphate</text>
        <dbReference type="Rhea" id="RHEA:22860"/>
        <dbReference type="ChEBI" id="CHEBI:15378"/>
        <dbReference type="ChEBI" id="CHEBI:30616"/>
        <dbReference type="ChEBI" id="CHEBI:33019"/>
        <dbReference type="ChEBI" id="CHEBI:57502"/>
        <dbReference type="ChEBI" id="CHEBI:58437"/>
        <dbReference type="EC" id="2.7.7.18"/>
    </reaction>
</comment>
<dbReference type="CDD" id="cd02165">
    <property type="entry name" value="NMNAT"/>
    <property type="match status" value="1"/>
</dbReference>
<sequence length="214" mass="23951">MRFIGINGGTFDPIHYGHLRAALEVMQKVGMEQVRFVPCYQPVHRGTPSVSARQRCDMIALAIEAQPQFVLDSIEIDRGGPSFMVDTLAQLKQQFADEQTSLVLMMGTDAYAKFCSWHNWQEILNLANLVVMHRPGEKLDLHGAEAKLFAEREVKQFSEACGQVMELAITQLAISSTAIRADIEQGVLPDYLTPYRVCKYIQKQGLYGALAKDS</sequence>
<name>A0ABS3Q3X8_9GAMM</name>
<evidence type="ECO:0000256" key="8">
    <source>
        <dbReference type="ARBA" id="ARBA00022840"/>
    </source>
</evidence>
<evidence type="ECO:0000256" key="1">
    <source>
        <dbReference type="ARBA" id="ARBA00002324"/>
    </source>
</evidence>
<evidence type="ECO:0000256" key="3">
    <source>
        <dbReference type="ARBA" id="ARBA00009014"/>
    </source>
</evidence>
<dbReference type="NCBIfam" id="TIGR00125">
    <property type="entry name" value="cyt_tran_rel"/>
    <property type="match status" value="1"/>
</dbReference>
<dbReference type="NCBIfam" id="TIGR00482">
    <property type="entry name" value="nicotinate (nicotinamide) nucleotide adenylyltransferase"/>
    <property type="match status" value="1"/>
</dbReference>
<keyword evidence="6 11" id="KW-0548">Nucleotidyltransferase</keyword>
<dbReference type="SUPFAM" id="SSF52374">
    <property type="entry name" value="Nucleotidylyl transferase"/>
    <property type="match status" value="1"/>
</dbReference>
<dbReference type="EMBL" id="JAGETV010000006">
    <property type="protein sequence ID" value="MBO1926971.1"/>
    <property type="molecule type" value="Genomic_DNA"/>
</dbReference>